<dbReference type="PANTHER" id="PTHR47735:SF9">
    <property type="entry name" value="POTASSIUM VOLTAGE-GATED CHANNEL SUBFAMILY KQT MEMBER 4-LIKE ISOFORM X1"/>
    <property type="match status" value="1"/>
</dbReference>
<feature type="domain" description="Potassium channel" evidence="2">
    <location>
        <begin position="8"/>
        <end position="67"/>
    </location>
</feature>
<proteinExistence type="predicted"/>
<protein>
    <recommendedName>
        <fullName evidence="2">Potassium channel domain-containing protein</fullName>
    </recommendedName>
</protein>
<feature type="transmembrane region" description="Helical" evidence="1">
    <location>
        <begin position="20"/>
        <end position="40"/>
    </location>
</feature>
<evidence type="ECO:0000313" key="3">
    <source>
        <dbReference type="EMBL" id="KAJ1352177.1"/>
    </source>
</evidence>
<keyword evidence="1" id="KW-1133">Transmembrane helix</keyword>
<dbReference type="Pfam" id="PF07885">
    <property type="entry name" value="Ion_trans_2"/>
    <property type="match status" value="1"/>
</dbReference>
<organism evidence="3 4">
    <name type="scientific">Parelaphostrongylus tenuis</name>
    <name type="common">Meningeal worm</name>
    <dbReference type="NCBI Taxonomy" id="148309"/>
    <lineage>
        <taxon>Eukaryota</taxon>
        <taxon>Metazoa</taxon>
        <taxon>Ecdysozoa</taxon>
        <taxon>Nematoda</taxon>
        <taxon>Chromadorea</taxon>
        <taxon>Rhabditida</taxon>
        <taxon>Rhabditina</taxon>
        <taxon>Rhabditomorpha</taxon>
        <taxon>Strongyloidea</taxon>
        <taxon>Metastrongylidae</taxon>
        <taxon>Parelaphostrongylus</taxon>
    </lineage>
</organism>
<feature type="transmembrane region" description="Helical" evidence="1">
    <location>
        <begin position="47"/>
        <end position="73"/>
    </location>
</feature>
<dbReference type="Proteomes" id="UP001196413">
    <property type="component" value="Unassembled WGS sequence"/>
</dbReference>
<dbReference type="EMBL" id="JAHQIW010001321">
    <property type="protein sequence ID" value="KAJ1352177.1"/>
    <property type="molecule type" value="Genomic_DNA"/>
</dbReference>
<dbReference type="InterPro" id="IPR013099">
    <property type="entry name" value="K_chnl_dom"/>
</dbReference>
<evidence type="ECO:0000259" key="2">
    <source>
        <dbReference type="Pfam" id="PF07885"/>
    </source>
</evidence>
<dbReference type="Gene3D" id="1.10.287.70">
    <property type="match status" value="1"/>
</dbReference>
<evidence type="ECO:0000313" key="4">
    <source>
        <dbReference type="Proteomes" id="UP001196413"/>
    </source>
</evidence>
<sequence>MPMLDTGYYSRKSEAFPTLAHAWWFSAVTIPTIGYGDIVPTQWSSKIIVCFLGFIAYCTFVAASTQISVGLTLTMEERSKQECKKKLRNVAACIIQFWYRYQLASRKNKEMTEYFRLVCFKLFVIANRMKRNRQLMEKLCEKARRYKRMRHLAIIIESRKQLGVNIGQKMMESSNIYRSSIYERRGSNDTITSSSFDFPDIDSHIDARNMYDDDELNSIDISDVEEWKLYKYKPLLRFFYFLLFRQYTRKFQRLLKADRLLEIVTEIREQEDVRHKHFRELELRINAMIGKPSASALSGNAGERLSITRRLDLCETKMTDMELTMKRIRQLVMDLQ</sequence>
<gene>
    <name evidence="3" type="ORF">KIN20_008379</name>
</gene>
<dbReference type="PANTHER" id="PTHR47735">
    <property type="entry name" value="POTASSIUM VOLTAGE-GATED CHANNEL SUBFAMILY KQT MEMBER 4"/>
    <property type="match status" value="1"/>
</dbReference>
<comment type="caution">
    <text evidence="3">The sequence shown here is derived from an EMBL/GenBank/DDBJ whole genome shotgun (WGS) entry which is preliminary data.</text>
</comment>
<dbReference type="GO" id="GO:0005249">
    <property type="term" value="F:voltage-gated potassium channel activity"/>
    <property type="evidence" value="ECO:0007669"/>
    <property type="project" value="InterPro"/>
</dbReference>
<keyword evidence="1" id="KW-0472">Membrane</keyword>
<name>A0AAD5MNU1_PARTN</name>
<dbReference type="GO" id="GO:0008076">
    <property type="term" value="C:voltage-gated potassium channel complex"/>
    <property type="evidence" value="ECO:0007669"/>
    <property type="project" value="TreeGrafter"/>
</dbReference>
<evidence type="ECO:0000256" key="1">
    <source>
        <dbReference type="SAM" id="Phobius"/>
    </source>
</evidence>
<keyword evidence="4" id="KW-1185">Reference proteome</keyword>
<accession>A0AAD5MNU1</accession>
<dbReference type="InterPro" id="IPR003937">
    <property type="entry name" value="K_chnl_volt-dep_KCNQ"/>
</dbReference>
<dbReference type="SUPFAM" id="SSF81324">
    <property type="entry name" value="Voltage-gated potassium channels"/>
    <property type="match status" value="1"/>
</dbReference>
<dbReference type="AlphaFoldDB" id="A0AAD5MNU1"/>
<keyword evidence="1" id="KW-0812">Transmembrane</keyword>
<reference evidence="3" key="1">
    <citation type="submission" date="2021-06" db="EMBL/GenBank/DDBJ databases">
        <title>Parelaphostrongylus tenuis whole genome reference sequence.</title>
        <authorList>
            <person name="Garwood T.J."/>
            <person name="Larsen P.A."/>
            <person name="Fountain-Jones N.M."/>
            <person name="Garbe J.R."/>
            <person name="Macchietto M.G."/>
            <person name="Kania S.A."/>
            <person name="Gerhold R.W."/>
            <person name="Richards J.E."/>
            <person name="Wolf T.M."/>
        </authorList>
    </citation>
    <scope>NUCLEOTIDE SEQUENCE</scope>
    <source>
        <strain evidence="3">MNPRO001-30</strain>
        <tissue evidence="3">Meninges</tissue>
    </source>
</reference>